<feature type="active site" description="Proton donor/acceptor" evidence="7">
    <location>
        <position position="294"/>
    </location>
</feature>
<evidence type="ECO:0000256" key="2">
    <source>
        <dbReference type="ARBA" id="ARBA00005992"/>
    </source>
</evidence>
<dbReference type="GO" id="GO:0008360">
    <property type="term" value="P:regulation of cell shape"/>
    <property type="evidence" value="ECO:0007669"/>
    <property type="project" value="UniProtKB-UniRule"/>
</dbReference>
<dbReference type="EMBL" id="JACIJK010000014">
    <property type="protein sequence ID" value="MBB5716754.1"/>
    <property type="molecule type" value="Genomic_DNA"/>
</dbReference>
<feature type="compositionally biased region" description="Polar residues" evidence="8">
    <location>
        <begin position="253"/>
        <end position="262"/>
    </location>
</feature>
<feature type="domain" description="L,D-TPase catalytic" evidence="9">
    <location>
        <begin position="186"/>
        <end position="345"/>
    </location>
</feature>
<keyword evidence="5 7" id="KW-0573">Peptidoglycan synthesis</keyword>
<dbReference type="SUPFAM" id="SSF141523">
    <property type="entry name" value="L,D-transpeptidase catalytic domain-like"/>
    <property type="match status" value="1"/>
</dbReference>
<evidence type="ECO:0000313" key="11">
    <source>
        <dbReference type="Proteomes" id="UP000546200"/>
    </source>
</evidence>
<feature type="region of interest" description="Disordered" evidence="8">
    <location>
        <begin position="253"/>
        <end position="273"/>
    </location>
</feature>
<reference evidence="10 11" key="1">
    <citation type="submission" date="2020-08" db="EMBL/GenBank/DDBJ databases">
        <title>Genomic Encyclopedia of Type Strains, Phase IV (KMG-IV): sequencing the most valuable type-strain genomes for metagenomic binning, comparative biology and taxonomic classification.</title>
        <authorList>
            <person name="Goeker M."/>
        </authorList>
    </citation>
    <scope>NUCLEOTIDE SEQUENCE [LARGE SCALE GENOMIC DNA]</scope>
    <source>
        <strain evidence="10 11">DSM 100044</strain>
    </source>
</reference>
<dbReference type="InterPro" id="IPR038063">
    <property type="entry name" value="Transpep_catalytic_dom"/>
</dbReference>
<feature type="region of interest" description="Disordered" evidence="8">
    <location>
        <begin position="388"/>
        <end position="463"/>
    </location>
</feature>
<sequence length="463" mass="50065">MIAMLAGGGLYLFFRSHPSSSLVPEVARASSLPQPPPPWSPAQIKELLSVVASTEAEGLRPADYNLDALGREVAQRQFGPKLDALAEKTLAAIAHDFAAGRVRNRHSFNWYIDYQGPDLAQLTAQAMAARERGDLRSWVASLLPTDPAYHALRDALANTQDEDRRDRIKANLERWRWLPRDFGGGDQLYINLPTYRVDLIRAGERVASYKAVIGATDMPTPVLSAPVRQVIANPDWIVPASIVRKSKLRPGTSSRYSFSTRPDGTLRVRQKPGPGNALGKLKIEFPNKLAIYFHDTPSRSLFGASDRTFSHGCVRVQDIEELAGQVVSNPERLSKALAGANTRSLPARPNLRANVVYLTLVPDGAGGISDVGDPYMLDEKLVAALAGRKPKPATLGPKAEGTTTPKPREVQPAASREPPGESASPLAVPEASPTAPSPESEDLSPPLENEGANDAGETLPRPE</sequence>
<dbReference type="GO" id="GO:0016740">
    <property type="term" value="F:transferase activity"/>
    <property type="evidence" value="ECO:0007669"/>
    <property type="project" value="UniProtKB-KW"/>
</dbReference>
<keyword evidence="4 7" id="KW-0133">Cell shape</keyword>
<organism evidence="10 11">
    <name type="scientific">Sphingomonas aerophila</name>
    <dbReference type="NCBI Taxonomy" id="1344948"/>
    <lineage>
        <taxon>Bacteria</taxon>
        <taxon>Pseudomonadati</taxon>
        <taxon>Pseudomonadota</taxon>
        <taxon>Alphaproteobacteria</taxon>
        <taxon>Sphingomonadales</taxon>
        <taxon>Sphingomonadaceae</taxon>
        <taxon>Sphingomonas</taxon>
    </lineage>
</organism>
<accession>A0A7W9BGD7</accession>
<evidence type="ECO:0000256" key="5">
    <source>
        <dbReference type="ARBA" id="ARBA00022984"/>
    </source>
</evidence>
<evidence type="ECO:0000256" key="8">
    <source>
        <dbReference type="SAM" id="MobiDB-lite"/>
    </source>
</evidence>
<evidence type="ECO:0000256" key="1">
    <source>
        <dbReference type="ARBA" id="ARBA00004752"/>
    </source>
</evidence>
<feature type="active site" description="Nucleophile" evidence="7">
    <location>
        <position position="313"/>
    </location>
</feature>
<comment type="caution">
    <text evidence="10">The sequence shown here is derived from an EMBL/GenBank/DDBJ whole genome shotgun (WGS) entry which is preliminary data.</text>
</comment>
<dbReference type="AlphaFoldDB" id="A0A7W9BGD7"/>
<evidence type="ECO:0000256" key="4">
    <source>
        <dbReference type="ARBA" id="ARBA00022960"/>
    </source>
</evidence>
<dbReference type="Pfam" id="PF20142">
    <property type="entry name" value="Scaffold"/>
    <property type="match status" value="1"/>
</dbReference>
<evidence type="ECO:0000256" key="3">
    <source>
        <dbReference type="ARBA" id="ARBA00022679"/>
    </source>
</evidence>
<evidence type="ECO:0000259" key="9">
    <source>
        <dbReference type="PROSITE" id="PS52029"/>
    </source>
</evidence>
<dbReference type="PANTHER" id="PTHR41533">
    <property type="entry name" value="L,D-TRANSPEPTIDASE HI_1667-RELATED"/>
    <property type="match status" value="1"/>
</dbReference>
<name>A0A7W9BGD7_9SPHN</name>
<dbReference type="Gene3D" id="2.40.440.10">
    <property type="entry name" value="L,D-transpeptidase catalytic domain-like"/>
    <property type="match status" value="1"/>
</dbReference>
<comment type="pathway">
    <text evidence="1 7">Cell wall biogenesis; peptidoglycan biosynthesis.</text>
</comment>
<dbReference type="Proteomes" id="UP000546200">
    <property type="component" value="Unassembled WGS sequence"/>
</dbReference>
<gene>
    <name evidence="10" type="ORF">FHS94_003626</name>
</gene>
<dbReference type="UniPathway" id="UPA00219"/>
<keyword evidence="6 7" id="KW-0961">Cell wall biogenesis/degradation</keyword>
<dbReference type="InterPro" id="IPR052905">
    <property type="entry name" value="LD-transpeptidase_YkuD-like"/>
</dbReference>
<dbReference type="GO" id="GO:0004180">
    <property type="term" value="F:carboxypeptidase activity"/>
    <property type="evidence" value="ECO:0007669"/>
    <property type="project" value="UniProtKB-ARBA"/>
</dbReference>
<dbReference type="GO" id="GO:0071555">
    <property type="term" value="P:cell wall organization"/>
    <property type="evidence" value="ECO:0007669"/>
    <property type="project" value="UniProtKB-UniRule"/>
</dbReference>
<comment type="similarity">
    <text evidence="2">Belongs to the YkuD family.</text>
</comment>
<proteinExistence type="inferred from homology"/>
<dbReference type="PROSITE" id="PS52029">
    <property type="entry name" value="LD_TPASE"/>
    <property type="match status" value="1"/>
</dbReference>
<evidence type="ECO:0000256" key="7">
    <source>
        <dbReference type="PROSITE-ProRule" id="PRU01373"/>
    </source>
</evidence>
<dbReference type="InterPro" id="IPR045380">
    <property type="entry name" value="LD_TPept_scaffold_dom"/>
</dbReference>
<dbReference type="PANTHER" id="PTHR41533:SF2">
    <property type="entry name" value="BLR7131 PROTEIN"/>
    <property type="match status" value="1"/>
</dbReference>
<evidence type="ECO:0000313" key="10">
    <source>
        <dbReference type="EMBL" id="MBB5716754.1"/>
    </source>
</evidence>
<dbReference type="GO" id="GO:0009252">
    <property type="term" value="P:peptidoglycan biosynthetic process"/>
    <property type="evidence" value="ECO:0007669"/>
    <property type="project" value="UniProtKB-UniPathway"/>
</dbReference>
<dbReference type="CDD" id="cd16913">
    <property type="entry name" value="YkuD_like"/>
    <property type="match status" value="1"/>
</dbReference>
<dbReference type="Pfam" id="PF03734">
    <property type="entry name" value="YkuD"/>
    <property type="match status" value="1"/>
</dbReference>
<feature type="compositionally biased region" description="Low complexity" evidence="8">
    <location>
        <begin position="427"/>
        <end position="450"/>
    </location>
</feature>
<evidence type="ECO:0000256" key="6">
    <source>
        <dbReference type="ARBA" id="ARBA00023316"/>
    </source>
</evidence>
<keyword evidence="3" id="KW-0808">Transferase</keyword>
<keyword evidence="11" id="KW-1185">Reference proteome</keyword>
<dbReference type="InterPro" id="IPR005490">
    <property type="entry name" value="LD_TPept_cat_dom"/>
</dbReference>
<protein>
    <submittedName>
        <fullName evidence="10">Murein L,D-transpeptidase YcbB/YkuD</fullName>
    </submittedName>
</protein>